<evidence type="ECO:0000256" key="8">
    <source>
        <dbReference type="RuleBase" id="RU003692"/>
    </source>
</evidence>
<evidence type="ECO:0000313" key="11">
    <source>
        <dbReference type="EMBL" id="KON31416.1"/>
    </source>
</evidence>
<organism evidence="11 12">
    <name type="scientific">miscellaneous Crenarchaeota group-15 archaeon DG-45</name>
    <dbReference type="NCBI Taxonomy" id="1685127"/>
    <lineage>
        <taxon>Archaea</taxon>
        <taxon>Candidatus Bathyarchaeota</taxon>
        <taxon>MCG-15</taxon>
    </lineage>
</organism>
<dbReference type="AlphaFoldDB" id="A0A0M0BTA8"/>
<gene>
    <name evidence="11" type="ORF">AC482_00845</name>
</gene>
<evidence type="ECO:0000256" key="4">
    <source>
        <dbReference type="ARBA" id="ARBA00023002"/>
    </source>
</evidence>
<dbReference type="InterPro" id="IPR001100">
    <property type="entry name" value="Pyr_nuc-diS_OxRdtase"/>
</dbReference>
<dbReference type="FunFam" id="3.30.390.30:FF:000001">
    <property type="entry name" value="Dihydrolipoyl dehydrogenase"/>
    <property type="match status" value="1"/>
</dbReference>
<dbReference type="Pfam" id="PF02852">
    <property type="entry name" value="Pyr_redox_dim"/>
    <property type="match status" value="1"/>
</dbReference>
<dbReference type="EC" id="1.8.1.4" evidence="8"/>
<protein>
    <recommendedName>
        <fullName evidence="8">Dihydrolipoyl dehydrogenase</fullName>
        <ecNumber evidence="8">1.8.1.4</ecNumber>
    </recommendedName>
</protein>
<keyword evidence="2 8" id="KW-0285">Flavoprotein</keyword>
<dbReference type="SUPFAM" id="SSF51905">
    <property type="entry name" value="FAD/NAD(P)-binding domain"/>
    <property type="match status" value="1"/>
</dbReference>
<evidence type="ECO:0000256" key="6">
    <source>
        <dbReference type="ARBA" id="ARBA00023157"/>
    </source>
</evidence>
<keyword evidence="7 8" id="KW-0676">Redox-active center</keyword>
<dbReference type="Pfam" id="PF07992">
    <property type="entry name" value="Pyr_redox_2"/>
    <property type="match status" value="1"/>
</dbReference>
<evidence type="ECO:0000259" key="10">
    <source>
        <dbReference type="Pfam" id="PF07992"/>
    </source>
</evidence>
<keyword evidence="5 8" id="KW-0520">NAD</keyword>
<comment type="miscellaneous">
    <text evidence="8">The active site is a redox-active disulfide bond.</text>
</comment>
<dbReference type="NCBIfam" id="TIGR01350">
    <property type="entry name" value="lipoamide_DH"/>
    <property type="match status" value="1"/>
</dbReference>
<dbReference type="SUPFAM" id="SSF55424">
    <property type="entry name" value="FAD/NAD-linked reductases, dimerisation (C-terminal) domain"/>
    <property type="match status" value="1"/>
</dbReference>
<evidence type="ECO:0000256" key="2">
    <source>
        <dbReference type="ARBA" id="ARBA00022630"/>
    </source>
</evidence>
<evidence type="ECO:0000256" key="3">
    <source>
        <dbReference type="ARBA" id="ARBA00022827"/>
    </source>
</evidence>
<feature type="domain" description="FAD/NAD(P)-binding" evidence="10">
    <location>
        <begin position="8"/>
        <end position="321"/>
    </location>
</feature>
<dbReference type="PATRIC" id="fig|1685127.3.peg.146"/>
<dbReference type="InterPro" id="IPR023753">
    <property type="entry name" value="FAD/NAD-binding_dom"/>
</dbReference>
<dbReference type="GO" id="GO:0006103">
    <property type="term" value="P:2-oxoglutarate metabolic process"/>
    <property type="evidence" value="ECO:0007669"/>
    <property type="project" value="TreeGrafter"/>
</dbReference>
<evidence type="ECO:0000256" key="7">
    <source>
        <dbReference type="ARBA" id="ARBA00023284"/>
    </source>
</evidence>
<dbReference type="PRINTS" id="PR00368">
    <property type="entry name" value="FADPNR"/>
</dbReference>
<keyword evidence="4 8" id="KW-0560">Oxidoreductase</keyword>
<dbReference type="Gene3D" id="3.30.390.30">
    <property type="match status" value="1"/>
</dbReference>
<comment type="similarity">
    <text evidence="1 8">Belongs to the class-I pyridine nucleotide-disulfide oxidoreductase family.</text>
</comment>
<dbReference type="InterPro" id="IPR006258">
    <property type="entry name" value="Lipoamide_DH"/>
</dbReference>
<dbReference type="GO" id="GO:0004148">
    <property type="term" value="F:dihydrolipoyl dehydrogenase (NADH) activity"/>
    <property type="evidence" value="ECO:0007669"/>
    <property type="project" value="UniProtKB-EC"/>
</dbReference>
<dbReference type="PANTHER" id="PTHR22912:SF151">
    <property type="entry name" value="DIHYDROLIPOYL DEHYDROGENASE, MITOCHONDRIAL"/>
    <property type="match status" value="1"/>
</dbReference>
<dbReference type="InterPro" id="IPR050151">
    <property type="entry name" value="Class-I_Pyr_Nuc-Dis_Oxidored"/>
</dbReference>
<keyword evidence="6" id="KW-1015">Disulfide bond</keyword>
<dbReference type="PANTHER" id="PTHR22912">
    <property type="entry name" value="DISULFIDE OXIDOREDUCTASE"/>
    <property type="match status" value="1"/>
</dbReference>
<comment type="catalytic activity">
    <reaction evidence="8">
        <text>N(6)-[(R)-dihydrolipoyl]-L-lysyl-[protein] + NAD(+) = N(6)-[(R)-lipoyl]-L-lysyl-[protein] + NADH + H(+)</text>
        <dbReference type="Rhea" id="RHEA:15045"/>
        <dbReference type="Rhea" id="RHEA-COMP:10474"/>
        <dbReference type="Rhea" id="RHEA-COMP:10475"/>
        <dbReference type="ChEBI" id="CHEBI:15378"/>
        <dbReference type="ChEBI" id="CHEBI:57540"/>
        <dbReference type="ChEBI" id="CHEBI:57945"/>
        <dbReference type="ChEBI" id="CHEBI:83099"/>
        <dbReference type="ChEBI" id="CHEBI:83100"/>
        <dbReference type="EC" id="1.8.1.4"/>
    </reaction>
</comment>
<proteinExistence type="inferred from homology"/>
<dbReference type="EMBL" id="LFWZ01000005">
    <property type="protein sequence ID" value="KON31416.1"/>
    <property type="molecule type" value="Genomic_DNA"/>
</dbReference>
<dbReference type="InterPro" id="IPR016156">
    <property type="entry name" value="FAD/NAD-linked_Rdtase_dimer_sf"/>
</dbReference>
<comment type="cofactor">
    <cofactor evidence="8">
        <name>FAD</name>
        <dbReference type="ChEBI" id="CHEBI:57692"/>
    </cofactor>
    <text evidence="8">Binds 1 FAD per subunit.</text>
</comment>
<name>A0A0M0BTA8_9ARCH</name>
<dbReference type="GO" id="GO:0005737">
    <property type="term" value="C:cytoplasm"/>
    <property type="evidence" value="ECO:0007669"/>
    <property type="project" value="UniProtKB-ARBA"/>
</dbReference>
<sequence length="455" mass="48138">MSGKLHVDVTILGGGPGGYMAANRASQLGAKVALVEKGELGGTCINRGCIPTKALLHVCGGILRARLLEDYGVHVDSTGLDFSGFIRHADSVAQAARAQVEAMMEERDVAVLKGTGSIVDEGTVAVSGGENVRVESRSIIVATGSSPSIPPIPGVHSEGVITSDDAFRHRERPERALIVGAGALGLEWGTIYRSVGSEVIIIEMMPEVLPQEDEEVAMYLRGFMEEGGIRIITDARVNRIKRQGGELALEIERGEEIRGDLVLLATGRVPNSQGIGLEGLVEMRGGFVVVDDHMRTGTGDIYAVGDVVGKGMLAHVAIHEGLVAGENAAAGNAAMRREAVPRCVYTSPEVACVGLSEDEAREKRGAGVKVVRCPLRMNGRAMTMGSGRGFIKIVYEEEKGRILGAQMLAPHASEIVNELCLGISAGATIEDIALTMHAHPTLSEVIWDAACRGRR</sequence>
<evidence type="ECO:0000256" key="1">
    <source>
        <dbReference type="ARBA" id="ARBA00007532"/>
    </source>
</evidence>
<keyword evidence="3 8" id="KW-0274">FAD</keyword>
<evidence type="ECO:0000256" key="5">
    <source>
        <dbReference type="ARBA" id="ARBA00023027"/>
    </source>
</evidence>
<dbReference type="Gene3D" id="3.50.50.60">
    <property type="entry name" value="FAD/NAD(P)-binding domain"/>
    <property type="match status" value="2"/>
</dbReference>
<evidence type="ECO:0000259" key="9">
    <source>
        <dbReference type="Pfam" id="PF02852"/>
    </source>
</evidence>
<dbReference type="PROSITE" id="PS00076">
    <property type="entry name" value="PYRIDINE_REDOX_1"/>
    <property type="match status" value="1"/>
</dbReference>
<dbReference type="InterPro" id="IPR004099">
    <property type="entry name" value="Pyr_nucl-diS_OxRdtase_dimer"/>
</dbReference>
<dbReference type="PIRSF" id="PIRSF000350">
    <property type="entry name" value="Mercury_reductase_MerA"/>
    <property type="match status" value="1"/>
</dbReference>
<dbReference type="Proteomes" id="UP000037210">
    <property type="component" value="Unassembled WGS sequence"/>
</dbReference>
<dbReference type="PRINTS" id="PR00411">
    <property type="entry name" value="PNDRDTASEI"/>
</dbReference>
<dbReference type="InterPro" id="IPR012999">
    <property type="entry name" value="Pyr_OxRdtase_I_AS"/>
</dbReference>
<dbReference type="GO" id="GO:0050660">
    <property type="term" value="F:flavin adenine dinucleotide binding"/>
    <property type="evidence" value="ECO:0007669"/>
    <property type="project" value="InterPro"/>
</dbReference>
<accession>A0A0M0BTA8</accession>
<comment type="caution">
    <text evidence="11">The sequence shown here is derived from an EMBL/GenBank/DDBJ whole genome shotgun (WGS) entry which is preliminary data.</text>
</comment>
<feature type="domain" description="Pyridine nucleotide-disulphide oxidoreductase dimerisation" evidence="9">
    <location>
        <begin position="340"/>
        <end position="449"/>
    </location>
</feature>
<evidence type="ECO:0000313" key="12">
    <source>
        <dbReference type="Proteomes" id="UP000037210"/>
    </source>
</evidence>
<dbReference type="InterPro" id="IPR036188">
    <property type="entry name" value="FAD/NAD-bd_sf"/>
</dbReference>
<reference evidence="11 12" key="1">
    <citation type="submission" date="2015-06" db="EMBL/GenBank/DDBJ databases">
        <title>New insights into the roles of widespread benthic archaea in carbon and nitrogen cycling.</title>
        <authorList>
            <person name="Lazar C.S."/>
            <person name="Baker B.J."/>
            <person name="Seitz K.W."/>
            <person name="Hyde A.S."/>
            <person name="Dick G.J."/>
            <person name="Hinrichs K.-U."/>
            <person name="Teske A.P."/>
        </authorList>
    </citation>
    <scope>NUCLEOTIDE SEQUENCE [LARGE SCALE GENOMIC DNA]</scope>
    <source>
        <strain evidence="11">DG-45</strain>
    </source>
</reference>